<feature type="transmembrane region" description="Helical" evidence="2">
    <location>
        <begin position="87"/>
        <end position="104"/>
    </location>
</feature>
<organism evidence="4 5">
    <name type="scientific">Pelagomonas calceolata</name>
    <dbReference type="NCBI Taxonomy" id="35677"/>
    <lineage>
        <taxon>Eukaryota</taxon>
        <taxon>Sar</taxon>
        <taxon>Stramenopiles</taxon>
        <taxon>Ochrophyta</taxon>
        <taxon>Pelagophyceae</taxon>
        <taxon>Pelagomonadales</taxon>
        <taxon>Pelagomonadaceae</taxon>
        <taxon>Pelagomonas</taxon>
    </lineage>
</organism>
<feature type="domain" description="Phosphatidate phosphatase APP1 catalytic" evidence="3">
    <location>
        <begin position="353"/>
        <end position="499"/>
    </location>
</feature>
<feature type="transmembrane region" description="Helical" evidence="2">
    <location>
        <begin position="59"/>
        <end position="75"/>
    </location>
</feature>
<dbReference type="EMBL" id="CAKKNE010000004">
    <property type="protein sequence ID" value="CAH0374121.1"/>
    <property type="molecule type" value="Genomic_DNA"/>
</dbReference>
<evidence type="ECO:0000313" key="4">
    <source>
        <dbReference type="EMBL" id="CAH0374121.1"/>
    </source>
</evidence>
<dbReference type="OrthoDB" id="191535at2759"/>
<keyword evidence="2" id="KW-0472">Membrane</keyword>
<evidence type="ECO:0000313" key="5">
    <source>
        <dbReference type="Proteomes" id="UP000789595"/>
    </source>
</evidence>
<accession>A0A8J2SNJ3</accession>
<gene>
    <name evidence="4" type="ORF">PECAL_4P13880</name>
</gene>
<keyword evidence="2" id="KW-0812">Transmembrane</keyword>
<dbReference type="InterPro" id="IPR019236">
    <property type="entry name" value="APP1_cat"/>
</dbReference>
<dbReference type="Proteomes" id="UP000789595">
    <property type="component" value="Unassembled WGS sequence"/>
</dbReference>
<dbReference type="AlphaFoldDB" id="A0A8J2SNJ3"/>
<dbReference type="PROSITE" id="PS51257">
    <property type="entry name" value="PROKAR_LIPOPROTEIN"/>
    <property type="match status" value="1"/>
</dbReference>
<dbReference type="GO" id="GO:0008195">
    <property type="term" value="F:phosphatidate phosphatase activity"/>
    <property type="evidence" value="ECO:0007669"/>
    <property type="project" value="InterPro"/>
</dbReference>
<evidence type="ECO:0000256" key="1">
    <source>
        <dbReference type="SAM" id="MobiDB-lite"/>
    </source>
</evidence>
<proteinExistence type="predicted"/>
<comment type="caution">
    <text evidence="4">The sequence shown here is derived from an EMBL/GenBank/DDBJ whole genome shotgun (WGS) entry which is preliminary data.</text>
</comment>
<evidence type="ECO:0000256" key="2">
    <source>
        <dbReference type="SAM" id="Phobius"/>
    </source>
</evidence>
<feature type="region of interest" description="Disordered" evidence="1">
    <location>
        <begin position="712"/>
        <end position="754"/>
    </location>
</feature>
<name>A0A8J2SNJ3_9STRA</name>
<dbReference type="PANTHER" id="PTHR40861">
    <property type="entry name" value="DUF2183 DOMAIN-CONTAINING PROTEIN"/>
    <property type="match status" value="1"/>
</dbReference>
<reference evidence="4" key="1">
    <citation type="submission" date="2021-11" db="EMBL/GenBank/DDBJ databases">
        <authorList>
            <consortium name="Genoscope - CEA"/>
            <person name="William W."/>
        </authorList>
    </citation>
    <scope>NUCLEOTIDE SEQUENCE</scope>
</reference>
<sequence length="754" mass="84526">MSPSRILLLLTLMLVGLVTLFQQIGVLFGTSCLFSLVLVVVFLTSEGSPLLFAQEAENRFWTVVATLLSSVVFFAEDSPLRIGHKSPLMGAIAVAVFTCWISWYDRWLRRRRLVRAPHFAKPSSTENLRTLAADPAELDASIEALAKVDEAVARLDHYFIPSTITRLWRRRETARVERFIIETLQDCGADDLNMILRRVKLGLLVYKLKDSEPMKSWADYAASFLFSPSTKGARTELVDLLAVQRVADLNVRSRVVLLDALQQMPLSACPRRGELWVRNVMLWTRGDELTELKTLCDLKGDVHSLHKLVYQDIRESSIRTDILKHVQREASVQSAHRLLRTRKSARSNRGSRKVLSDLDDTLLCSGGHYPAGLDKRWPRKAIYPGVLAFYRELDLGTDEGDFRSRLGNLVFLSARPHVFSDLAERSSYAKFAHLLQAKRLHTMPTLLTGDLKTGGEMMLRGDMEPLAQKKAQNFLEFQALYPEFDFIFVGDNGQGDARAAELMAAASSPRGGRLERAYIHVVQPIDRTHRGRHHSDPESAREAWDKAGVVFVETFVDAALDACSRKFISPLGLRRVGVAAKKDFEVIQWSPDDRRKDMRRQELDDALRRLNRALVVDYGLDAVPLCEACAPLSVRKKKSGSVQVEGTIEPGRAVSTPIGPGIVLSSRTSKDIGLVYEVALDEWRLCDRNPARAYIPSSQIVYEQSRRKALEAFRSSKQEPAPTSASDADWMALSEVRRRTDSAGSLGEAAGRAQ</sequence>
<dbReference type="PANTHER" id="PTHR40861:SF1">
    <property type="entry name" value="PHOSPHATIDATE PHOSPHATASE APP1 CATALYTIC DOMAIN-CONTAINING PROTEIN"/>
    <property type="match status" value="1"/>
</dbReference>
<keyword evidence="2" id="KW-1133">Transmembrane helix</keyword>
<keyword evidence="5" id="KW-1185">Reference proteome</keyword>
<protein>
    <recommendedName>
        <fullName evidence="3">Phosphatidate phosphatase APP1 catalytic domain-containing protein</fullName>
    </recommendedName>
</protein>
<dbReference type="Pfam" id="PF09949">
    <property type="entry name" value="APP1_cat"/>
    <property type="match status" value="1"/>
</dbReference>
<evidence type="ECO:0000259" key="3">
    <source>
        <dbReference type="Pfam" id="PF09949"/>
    </source>
</evidence>